<dbReference type="AlphaFoldDB" id="A0A6G0VJP6"/>
<proteinExistence type="predicted"/>
<dbReference type="EMBL" id="VUJU01016096">
    <property type="protein sequence ID" value="KAF0690961.1"/>
    <property type="molecule type" value="Genomic_DNA"/>
</dbReference>
<protein>
    <submittedName>
        <fullName evidence="1">Uncharacterized protein</fullName>
    </submittedName>
</protein>
<name>A0A6G0VJP6_APHCR</name>
<evidence type="ECO:0000313" key="2">
    <source>
        <dbReference type="Proteomes" id="UP000478052"/>
    </source>
</evidence>
<organism evidence="1 2">
    <name type="scientific">Aphis craccivora</name>
    <name type="common">Cowpea aphid</name>
    <dbReference type="NCBI Taxonomy" id="307492"/>
    <lineage>
        <taxon>Eukaryota</taxon>
        <taxon>Metazoa</taxon>
        <taxon>Ecdysozoa</taxon>
        <taxon>Arthropoda</taxon>
        <taxon>Hexapoda</taxon>
        <taxon>Insecta</taxon>
        <taxon>Pterygota</taxon>
        <taxon>Neoptera</taxon>
        <taxon>Paraneoptera</taxon>
        <taxon>Hemiptera</taxon>
        <taxon>Sternorrhyncha</taxon>
        <taxon>Aphidomorpha</taxon>
        <taxon>Aphidoidea</taxon>
        <taxon>Aphididae</taxon>
        <taxon>Aphidini</taxon>
        <taxon>Aphis</taxon>
        <taxon>Aphis</taxon>
    </lineage>
</organism>
<keyword evidence="2" id="KW-1185">Reference proteome</keyword>
<dbReference type="Proteomes" id="UP000478052">
    <property type="component" value="Unassembled WGS sequence"/>
</dbReference>
<gene>
    <name evidence="1" type="ORF">FWK35_00026997</name>
</gene>
<reference evidence="1 2" key="1">
    <citation type="submission" date="2019-08" db="EMBL/GenBank/DDBJ databases">
        <title>Whole genome of Aphis craccivora.</title>
        <authorList>
            <person name="Voronova N.V."/>
            <person name="Shulinski R.S."/>
            <person name="Bandarenka Y.V."/>
            <person name="Zhorov D.G."/>
            <person name="Warner D."/>
        </authorList>
    </citation>
    <scope>NUCLEOTIDE SEQUENCE [LARGE SCALE GENOMIC DNA]</scope>
    <source>
        <strain evidence="1">180601</strain>
        <tissue evidence="1">Whole Body</tissue>
    </source>
</reference>
<comment type="caution">
    <text evidence="1">The sequence shown here is derived from an EMBL/GenBank/DDBJ whole genome shotgun (WGS) entry which is preliminary data.</text>
</comment>
<evidence type="ECO:0000313" key="1">
    <source>
        <dbReference type="EMBL" id="KAF0690961.1"/>
    </source>
</evidence>
<accession>A0A6G0VJP6</accession>
<sequence>MYVGMVLVAEFTEEEEEDFQLFMYKKQLSFAIVTRDSIPKKCLKRNQISFNNIIRSYLLITLKMQRNVISKRTCMNVIGSGLIQLNRFKKCSKTVKFNLNLDCVYVHVLTQENQDISFKIENVLAYTNSNFENLF</sequence>